<keyword evidence="5" id="KW-0813">Transport</keyword>
<dbReference type="EMBL" id="MOEN01000009">
    <property type="protein sequence ID" value="OMH40779.1"/>
    <property type="molecule type" value="Genomic_DNA"/>
</dbReference>
<keyword evidence="3 5" id="KW-1133">Transmembrane helix</keyword>
<keyword evidence="2 5" id="KW-0812">Transmembrane</keyword>
<sequence>MRKLLKISFNKKDFRFVIGIIIILAFLYFALLLARKGGSSGETLTISLSPSALFKYSFFSLSRMGAAYLLSLIFSLVYGYFAAYNKKAEMILMPLLDVLQSVPILSFLPVTLLAFSTFLSQNIAAELASVVLIFTSQAWNITFAWYQSLITIPKDLDEASRVFRFNRLLRLKTLELPFAAINLIWNSMMSWAGGWFFLMAAEMFTVGNKDFRLPGLGSYLQTAADKKDIHAILMGLFALILIIVILDQLVWRPLLAWSVKFKIEYVESDKEPSSWFYNFLQSSGILEKLDAMWQMISEKIDMWSIKKWPFRDRSEEEKESLFSKIVFYVFVIFVVYEAVKAVGVMMDIPSYEWEEIFRALGATTLRVFIALVLSLVWTIPVGVAIGRNEKLAGWLQPLVQIIASIPATALFPVFVLIFLNLPGGLNVASIVLMMAGTQWYILFNVIAGASSIPKDLEYTTQLLHLSKWEKWKVLILPAIFPYVVTGGITAAGGAWNASIVAEYIKFGGKVLKINGLGELIALSTANGNYPLLLTSTVVMIVTVVLINRLFWKKLYDLAHEKFSME</sequence>
<dbReference type="RefSeq" id="WP_076712757.1">
    <property type="nucleotide sequence ID" value="NZ_MOEN01000009.1"/>
</dbReference>
<evidence type="ECO:0000256" key="2">
    <source>
        <dbReference type="ARBA" id="ARBA00022692"/>
    </source>
</evidence>
<dbReference type="Pfam" id="PF00528">
    <property type="entry name" value="BPD_transp_1"/>
    <property type="match status" value="2"/>
</dbReference>
<dbReference type="InterPro" id="IPR035906">
    <property type="entry name" value="MetI-like_sf"/>
</dbReference>
<reference evidence="7 8" key="1">
    <citation type="submission" date="2016-10" db="EMBL/GenBank/DDBJ databases">
        <title>Genome sequence of a sulfur-reducing bacterium Desulfurobacterium indicum K6013.</title>
        <authorList>
            <person name="Cao J."/>
            <person name="Shao Z."/>
            <person name="Alain K."/>
            <person name="Jebbar M."/>
        </authorList>
    </citation>
    <scope>NUCLEOTIDE SEQUENCE [LARGE SCALE GENOMIC DNA]</scope>
    <source>
        <strain evidence="7 8">K6013</strain>
    </source>
</reference>
<evidence type="ECO:0000256" key="5">
    <source>
        <dbReference type="RuleBase" id="RU363032"/>
    </source>
</evidence>
<proteinExistence type="inferred from homology"/>
<accession>A0A1R1MLZ4</accession>
<name>A0A1R1MLZ4_9BACT</name>
<comment type="subcellular location">
    <subcellularLocation>
        <location evidence="1 5">Cell membrane</location>
        <topology evidence="1 5">Multi-pass membrane protein</topology>
    </subcellularLocation>
</comment>
<feature type="transmembrane region" description="Helical" evidence="5">
    <location>
        <begin position="127"/>
        <end position="146"/>
    </location>
</feature>
<evidence type="ECO:0000256" key="4">
    <source>
        <dbReference type="ARBA" id="ARBA00023136"/>
    </source>
</evidence>
<feature type="transmembrane region" description="Helical" evidence="5">
    <location>
        <begin position="473"/>
        <end position="495"/>
    </location>
</feature>
<dbReference type="InterPro" id="IPR000515">
    <property type="entry name" value="MetI-like"/>
</dbReference>
<dbReference type="STRING" id="1914305.BLW93_03640"/>
<feature type="transmembrane region" description="Helical" evidence="5">
    <location>
        <begin position="16"/>
        <end position="34"/>
    </location>
</feature>
<feature type="domain" description="ABC transmembrane type-1" evidence="6">
    <location>
        <begin position="57"/>
        <end position="250"/>
    </location>
</feature>
<gene>
    <name evidence="7" type="ORF">BLW93_03640</name>
</gene>
<evidence type="ECO:0000256" key="3">
    <source>
        <dbReference type="ARBA" id="ARBA00022989"/>
    </source>
</evidence>
<feature type="transmembrane region" description="Helical" evidence="5">
    <location>
        <begin position="398"/>
        <end position="421"/>
    </location>
</feature>
<dbReference type="Gene3D" id="1.10.3720.10">
    <property type="entry name" value="MetI-like"/>
    <property type="match status" value="2"/>
</dbReference>
<comment type="similarity">
    <text evidence="5">Belongs to the binding-protein-dependent transport system permease family.</text>
</comment>
<keyword evidence="8" id="KW-1185">Reference proteome</keyword>
<feature type="transmembrane region" description="Helical" evidence="5">
    <location>
        <begin position="176"/>
        <end position="198"/>
    </location>
</feature>
<dbReference type="PANTHER" id="PTHR42744:SF1">
    <property type="entry name" value="BINDING-PROTEIN-DEPENDENT TRANSPORT SYSTEMS INNER MEMBRANE COMPONENT"/>
    <property type="match status" value="1"/>
</dbReference>
<dbReference type="PANTHER" id="PTHR42744">
    <property type="entry name" value="BINDING-PROTEIN-DEPENDENT TRANSPORT SYSTEMS INNER MEMBRANE COMPONENT"/>
    <property type="match status" value="1"/>
</dbReference>
<feature type="transmembrane region" description="Helical" evidence="5">
    <location>
        <begin position="95"/>
        <end position="115"/>
    </location>
</feature>
<feature type="transmembrane region" description="Helical" evidence="5">
    <location>
        <begin position="529"/>
        <end position="551"/>
    </location>
</feature>
<dbReference type="SUPFAM" id="SSF161098">
    <property type="entry name" value="MetI-like"/>
    <property type="match status" value="2"/>
</dbReference>
<evidence type="ECO:0000313" key="8">
    <source>
        <dbReference type="Proteomes" id="UP000187408"/>
    </source>
</evidence>
<comment type="caution">
    <text evidence="7">The sequence shown here is derived from an EMBL/GenBank/DDBJ whole genome shotgun (WGS) entry which is preliminary data.</text>
</comment>
<evidence type="ECO:0000256" key="1">
    <source>
        <dbReference type="ARBA" id="ARBA00004651"/>
    </source>
</evidence>
<dbReference type="CDD" id="cd06261">
    <property type="entry name" value="TM_PBP2"/>
    <property type="match status" value="2"/>
</dbReference>
<dbReference type="AlphaFoldDB" id="A0A1R1MLZ4"/>
<dbReference type="GO" id="GO:0055085">
    <property type="term" value="P:transmembrane transport"/>
    <property type="evidence" value="ECO:0007669"/>
    <property type="project" value="InterPro"/>
</dbReference>
<dbReference type="GO" id="GO:0005886">
    <property type="term" value="C:plasma membrane"/>
    <property type="evidence" value="ECO:0007669"/>
    <property type="project" value="UniProtKB-SubCell"/>
</dbReference>
<evidence type="ECO:0000313" key="7">
    <source>
        <dbReference type="EMBL" id="OMH40779.1"/>
    </source>
</evidence>
<dbReference type="PROSITE" id="PS50928">
    <property type="entry name" value="ABC_TM1"/>
    <property type="match status" value="2"/>
</dbReference>
<evidence type="ECO:0000259" key="6">
    <source>
        <dbReference type="PROSITE" id="PS50928"/>
    </source>
</evidence>
<feature type="transmembrane region" description="Helical" evidence="5">
    <location>
        <begin position="229"/>
        <end position="251"/>
    </location>
</feature>
<keyword evidence="4 5" id="KW-0472">Membrane</keyword>
<protein>
    <submittedName>
        <fullName evidence="7">ABC transporter permease</fullName>
    </submittedName>
</protein>
<organism evidence="7 8">
    <name type="scientific">Desulfurobacterium indicum</name>
    <dbReference type="NCBI Taxonomy" id="1914305"/>
    <lineage>
        <taxon>Bacteria</taxon>
        <taxon>Pseudomonadati</taxon>
        <taxon>Aquificota</taxon>
        <taxon>Aquificia</taxon>
        <taxon>Desulfurobacteriales</taxon>
        <taxon>Desulfurobacteriaceae</taxon>
        <taxon>Desulfurobacterium</taxon>
    </lineage>
</organism>
<feature type="transmembrane region" description="Helical" evidence="5">
    <location>
        <begin position="359"/>
        <end position="386"/>
    </location>
</feature>
<dbReference type="Proteomes" id="UP000187408">
    <property type="component" value="Unassembled WGS sequence"/>
</dbReference>
<feature type="transmembrane region" description="Helical" evidence="5">
    <location>
        <begin position="65"/>
        <end position="83"/>
    </location>
</feature>
<feature type="transmembrane region" description="Helical" evidence="5">
    <location>
        <begin position="427"/>
        <end position="452"/>
    </location>
</feature>
<feature type="domain" description="ABC transmembrane type-1" evidence="6">
    <location>
        <begin position="360"/>
        <end position="550"/>
    </location>
</feature>
<feature type="transmembrane region" description="Helical" evidence="5">
    <location>
        <begin position="321"/>
        <end position="339"/>
    </location>
</feature>